<organism evidence="3 4">
    <name type="scientific">Mucilaginibacter polytrichastri</name>
    <dbReference type="NCBI Taxonomy" id="1302689"/>
    <lineage>
        <taxon>Bacteria</taxon>
        <taxon>Pseudomonadati</taxon>
        <taxon>Bacteroidota</taxon>
        <taxon>Sphingobacteriia</taxon>
        <taxon>Sphingobacteriales</taxon>
        <taxon>Sphingobacteriaceae</taxon>
        <taxon>Mucilaginibacter</taxon>
    </lineage>
</organism>
<dbReference type="PANTHER" id="PTHR43008">
    <property type="entry name" value="BENZIL REDUCTASE"/>
    <property type="match status" value="1"/>
</dbReference>
<dbReference type="Proteomes" id="UP000186720">
    <property type="component" value="Unassembled WGS sequence"/>
</dbReference>
<keyword evidence="4" id="KW-1185">Reference proteome</keyword>
<comment type="similarity">
    <text evidence="1">Belongs to the short-chain dehydrogenases/reductases (SDR) family.</text>
</comment>
<dbReference type="PANTHER" id="PTHR43008:SF4">
    <property type="entry name" value="CHAIN DEHYDROGENASE, PUTATIVE (AFU_ORTHOLOGUE AFUA_4G08710)-RELATED"/>
    <property type="match status" value="1"/>
</dbReference>
<gene>
    <name evidence="3" type="ORF">RG47T_3578</name>
</gene>
<dbReference type="InterPro" id="IPR002347">
    <property type="entry name" value="SDR_fam"/>
</dbReference>
<name>A0A1Q6A269_9SPHI</name>
<proteinExistence type="inferred from homology"/>
<dbReference type="FunFam" id="3.40.50.720:FF:000084">
    <property type="entry name" value="Short-chain dehydrogenase reductase"/>
    <property type="match status" value="1"/>
</dbReference>
<dbReference type="PRINTS" id="PR00081">
    <property type="entry name" value="GDHRDH"/>
</dbReference>
<dbReference type="GO" id="GO:0050664">
    <property type="term" value="F:oxidoreductase activity, acting on NAD(P)H, oxygen as acceptor"/>
    <property type="evidence" value="ECO:0007669"/>
    <property type="project" value="TreeGrafter"/>
</dbReference>
<keyword evidence="2" id="KW-0560">Oxidoreductase</keyword>
<dbReference type="Gene3D" id="3.40.50.720">
    <property type="entry name" value="NAD(P)-binding Rossmann-like Domain"/>
    <property type="match status" value="1"/>
</dbReference>
<evidence type="ECO:0000313" key="4">
    <source>
        <dbReference type="Proteomes" id="UP000186720"/>
    </source>
</evidence>
<protein>
    <submittedName>
        <fullName evidence="3">Uncharacterized protein</fullName>
    </submittedName>
</protein>
<evidence type="ECO:0000256" key="1">
    <source>
        <dbReference type="ARBA" id="ARBA00006484"/>
    </source>
</evidence>
<dbReference type="SUPFAM" id="SSF51735">
    <property type="entry name" value="NAD(P)-binding Rossmann-fold domains"/>
    <property type="match status" value="1"/>
</dbReference>
<dbReference type="EMBL" id="MPPL01000001">
    <property type="protein sequence ID" value="OKS88114.1"/>
    <property type="molecule type" value="Genomic_DNA"/>
</dbReference>
<sequence length="274" mass="29434">MNNNHIQQLFLFKRAVGYVNDQNNMKKLQNKIAVITGGNSGIGLATAKLFASEGAKVAITGRDQLSVQNAVSDIGSDSIGLVSDIENLAQIDDTYQHITAKFSGKIDILIVNAAVYITGPLTGYTEEMFDKTSDINFKGSFFSVQRALPYLNDGASIVLTGSTGAEKGNGKGAAYYATKAALRSLARSFSSELLDRNIRVNVVSPGPTETPAFERTGASPEQVLKVKEALISHTPAKRLAQPEEIAQAFLYLASDDSKYMLGSELLIDGGYRTL</sequence>
<comment type="caution">
    <text evidence="3">The sequence shown here is derived from an EMBL/GenBank/DDBJ whole genome shotgun (WGS) entry which is preliminary data.</text>
</comment>
<dbReference type="STRING" id="1302689.RG47T_3578"/>
<dbReference type="CDD" id="cd05233">
    <property type="entry name" value="SDR_c"/>
    <property type="match status" value="1"/>
</dbReference>
<dbReference type="Pfam" id="PF13561">
    <property type="entry name" value="adh_short_C2"/>
    <property type="match status" value="1"/>
</dbReference>
<reference evidence="3 4" key="1">
    <citation type="submission" date="2016-11" db="EMBL/GenBank/DDBJ databases">
        <title>Whole Genome Sequencing of Mucilaginibacter polytrichastri RG4-7(T) isolated from the moss sample.</title>
        <authorList>
            <person name="Li Y."/>
        </authorList>
    </citation>
    <scope>NUCLEOTIDE SEQUENCE [LARGE SCALE GENOMIC DNA]</scope>
    <source>
        <strain evidence="3 4">RG4-7</strain>
    </source>
</reference>
<evidence type="ECO:0000313" key="3">
    <source>
        <dbReference type="EMBL" id="OKS88114.1"/>
    </source>
</evidence>
<evidence type="ECO:0000256" key="2">
    <source>
        <dbReference type="ARBA" id="ARBA00023002"/>
    </source>
</evidence>
<dbReference type="InterPro" id="IPR036291">
    <property type="entry name" value="NAD(P)-bd_dom_sf"/>
</dbReference>
<accession>A0A1Q6A269</accession>
<dbReference type="AlphaFoldDB" id="A0A1Q6A269"/>